<name>A0ABQ4MAG6_9BACL</name>
<organism evidence="2 3">
    <name type="scientific">Paenibacillus vini</name>
    <dbReference type="NCBI Taxonomy" id="1476024"/>
    <lineage>
        <taxon>Bacteria</taxon>
        <taxon>Bacillati</taxon>
        <taxon>Bacillota</taxon>
        <taxon>Bacilli</taxon>
        <taxon>Bacillales</taxon>
        <taxon>Paenibacillaceae</taxon>
        <taxon>Paenibacillus</taxon>
    </lineage>
</organism>
<evidence type="ECO:0000313" key="3">
    <source>
        <dbReference type="Proteomes" id="UP000679992"/>
    </source>
</evidence>
<protein>
    <recommendedName>
        <fullName evidence="4">Conjugal transfer protein TrbL</fullName>
    </recommendedName>
</protein>
<keyword evidence="1" id="KW-0812">Transmembrane</keyword>
<keyword evidence="1" id="KW-0472">Membrane</keyword>
<dbReference type="Proteomes" id="UP000679992">
    <property type="component" value="Unassembled WGS sequence"/>
</dbReference>
<feature type="transmembrane region" description="Helical" evidence="1">
    <location>
        <begin position="184"/>
        <end position="201"/>
    </location>
</feature>
<keyword evidence="1" id="KW-1133">Transmembrane helix</keyword>
<dbReference type="InterPro" id="IPR045798">
    <property type="entry name" value="TrbL_Firmicutes"/>
</dbReference>
<keyword evidence="3" id="KW-1185">Reference proteome</keyword>
<accession>A0ABQ4MAG6</accession>
<feature type="transmembrane region" description="Helical" evidence="1">
    <location>
        <begin position="213"/>
        <end position="235"/>
    </location>
</feature>
<evidence type="ECO:0000313" key="2">
    <source>
        <dbReference type="EMBL" id="GIP52976.1"/>
    </source>
</evidence>
<sequence>MKDAILEVLKWINDLLLGMASDNSKLTGTMHDFMPTLYKYCVDVMDNVVKPVAYTVLALFFVLELYKASTRTDGIGGGANQLGAEIVFRVLFRMVLCKLAVDSVSLIMNAIYDVTTHLTNGIAGQVGDGKVSGGLDTTALEPLIADLGFWKQLVTLIICMIIFLVVLAAVTIAYIIIFARFIELFVYFAISPIPIATLPNEEMSQIGKNFLKSFAAVCLQGTLIFLVLSFLPSVFTSLTEKSSDAMNLWGSLMGVLGYSLVLIMAVMSTGRWAKAISNAM</sequence>
<evidence type="ECO:0008006" key="4">
    <source>
        <dbReference type="Google" id="ProtNLM"/>
    </source>
</evidence>
<feature type="transmembrane region" description="Helical" evidence="1">
    <location>
        <begin position="153"/>
        <end position="178"/>
    </location>
</feature>
<feature type="transmembrane region" description="Helical" evidence="1">
    <location>
        <begin position="247"/>
        <end position="267"/>
    </location>
</feature>
<comment type="caution">
    <text evidence="2">The sequence shown here is derived from an EMBL/GenBank/DDBJ whole genome shotgun (WGS) entry which is preliminary data.</text>
</comment>
<proteinExistence type="predicted"/>
<reference evidence="2 3" key="1">
    <citation type="submission" date="2021-03" db="EMBL/GenBank/DDBJ databases">
        <title>Antimicrobial resistance genes in bacteria isolated from Japanese honey, and their potential for conferring macrolide and lincosamide resistance in the American foulbrood pathogen Paenibacillus larvae.</title>
        <authorList>
            <person name="Okamoto M."/>
            <person name="Kumagai M."/>
            <person name="Kanamori H."/>
            <person name="Takamatsu D."/>
        </authorList>
    </citation>
    <scope>NUCLEOTIDE SEQUENCE [LARGE SCALE GENOMIC DNA]</scope>
    <source>
        <strain evidence="2 3">J42TS3</strain>
    </source>
</reference>
<dbReference type="EMBL" id="BOSL01000005">
    <property type="protein sequence ID" value="GIP52976.1"/>
    <property type="molecule type" value="Genomic_DNA"/>
</dbReference>
<dbReference type="Pfam" id="PF19478">
    <property type="entry name" value="TrbL_2"/>
    <property type="match status" value="1"/>
</dbReference>
<evidence type="ECO:0000256" key="1">
    <source>
        <dbReference type="SAM" id="Phobius"/>
    </source>
</evidence>
<gene>
    <name evidence="2" type="ORF">J42TS3_20110</name>
</gene>
<dbReference type="RefSeq" id="WP_213654653.1">
    <property type="nucleotide sequence ID" value="NZ_BOSL01000005.1"/>
</dbReference>